<keyword evidence="2" id="KW-0812">Transmembrane</keyword>
<evidence type="ECO:0000313" key="4">
    <source>
        <dbReference type="EMBL" id="OWF42006.1"/>
    </source>
</evidence>
<dbReference type="EMBL" id="NEDP02005326">
    <property type="protein sequence ID" value="OWF42006.1"/>
    <property type="molecule type" value="Genomic_DNA"/>
</dbReference>
<feature type="compositionally biased region" description="Gly residues" evidence="1">
    <location>
        <begin position="350"/>
        <end position="364"/>
    </location>
</feature>
<keyword evidence="2" id="KW-1133">Transmembrane helix</keyword>
<evidence type="ECO:0000256" key="3">
    <source>
        <dbReference type="SAM" id="SignalP"/>
    </source>
</evidence>
<feature type="region of interest" description="Disordered" evidence="1">
    <location>
        <begin position="303"/>
        <end position="364"/>
    </location>
</feature>
<protein>
    <submittedName>
        <fullName evidence="4">Uncharacterized protein</fullName>
    </submittedName>
</protein>
<name>A0A210PZV1_MIZYE</name>
<dbReference type="AlphaFoldDB" id="A0A210PZV1"/>
<feature type="signal peptide" evidence="3">
    <location>
        <begin position="1"/>
        <end position="31"/>
    </location>
</feature>
<dbReference type="OrthoDB" id="10332300at2759"/>
<feature type="compositionally biased region" description="Low complexity" evidence="1">
    <location>
        <begin position="316"/>
        <end position="327"/>
    </location>
</feature>
<evidence type="ECO:0000256" key="1">
    <source>
        <dbReference type="SAM" id="MobiDB-lite"/>
    </source>
</evidence>
<keyword evidence="5" id="KW-1185">Reference proteome</keyword>
<keyword evidence="2" id="KW-0472">Membrane</keyword>
<sequence>MQKKLDNLIKPVMWTRGICLLLLAIFGSCHAAQEVANFQNTASCGKTYHLDTNASVKVVRNDETSGFCGFLFHAMTDDMYTCPEVCVKVEERSISDCHARLTLNGIKFVTEEDAPKEMTCFERLPDEMCFDSSTVRVEFIRDLKYPHAKLNISMVVTAKCLTTAEAKRKFAENEAVTRKRHGEESYTSMVKGIVTGVCLCSIFLLVLLLTWCYYQNSSNRGKRYDYPSAKISKRSTFAGFKARMNFRNSGNSASKSEEVPNERYTVTNETKAKQGEDLPLINTNKEAEEKEACDDATENACAKDEPCCDPEKAEPCEPSAPEAYSAPAPAPEVDYAPATLETTCTDISSGGDGGGDAGCGGGDD</sequence>
<dbReference type="Proteomes" id="UP000242188">
    <property type="component" value="Unassembled WGS sequence"/>
</dbReference>
<accession>A0A210PZV1</accession>
<feature type="compositionally biased region" description="Basic and acidic residues" evidence="1">
    <location>
        <begin position="303"/>
        <end position="315"/>
    </location>
</feature>
<evidence type="ECO:0000256" key="2">
    <source>
        <dbReference type="SAM" id="Phobius"/>
    </source>
</evidence>
<comment type="caution">
    <text evidence="4">The sequence shown here is derived from an EMBL/GenBank/DDBJ whole genome shotgun (WGS) entry which is preliminary data.</text>
</comment>
<dbReference type="PROSITE" id="PS51257">
    <property type="entry name" value="PROKAR_LIPOPROTEIN"/>
    <property type="match status" value="1"/>
</dbReference>
<proteinExistence type="predicted"/>
<feature type="chain" id="PRO_5012329386" evidence="3">
    <location>
        <begin position="32"/>
        <end position="364"/>
    </location>
</feature>
<gene>
    <name evidence="4" type="ORF">KP79_PYT11041</name>
</gene>
<feature type="transmembrane region" description="Helical" evidence="2">
    <location>
        <begin position="193"/>
        <end position="214"/>
    </location>
</feature>
<keyword evidence="3" id="KW-0732">Signal</keyword>
<evidence type="ECO:0000313" key="5">
    <source>
        <dbReference type="Proteomes" id="UP000242188"/>
    </source>
</evidence>
<reference evidence="4 5" key="1">
    <citation type="journal article" date="2017" name="Nat. Ecol. Evol.">
        <title>Scallop genome provides insights into evolution of bilaterian karyotype and development.</title>
        <authorList>
            <person name="Wang S."/>
            <person name="Zhang J."/>
            <person name="Jiao W."/>
            <person name="Li J."/>
            <person name="Xun X."/>
            <person name="Sun Y."/>
            <person name="Guo X."/>
            <person name="Huan P."/>
            <person name="Dong B."/>
            <person name="Zhang L."/>
            <person name="Hu X."/>
            <person name="Sun X."/>
            <person name="Wang J."/>
            <person name="Zhao C."/>
            <person name="Wang Y."/>
            <person name="Wang D."/>
            <person name="Huang X."/>
            <person name="Wang R."/>
            <person name="Lv J."/>
            <person name="Li Y."/>
            <person name="Zhang Z."/>
            <person name="Liu B."/>
            <person name="Lu W."/>
            <person name="Hui Y."/>
            <person name="Liang J."/>
            <person name="Zhou Z."/>
            <person name="Hou R."/>
            <person name="Li X."/>
            <person name="Liu Y."/>
            <person name="Li H."/>
            <person name="Ning X."/>
            <person name="Lin Y."/>
            <person name="Zhao L."/>
            <person name="Xing Q."/>
            <person name="Dou J."/>
            <person name="Li Y."/>
            <person name="Mao J."/>
            <person name="Guo H."/>
            <person name="Dou H."/>
            <person name="Li T."/>
            <person name="Mu C."/>
            <person name="Jiang W."/>
            <person name="Fu Q."/>
            <person name="Fu X."/>
            <person name="Miao Y."/>
            <person name="Liu J."/>
            <person name="Yu Q."/>
            <person name="Li R."/>
            <person name="Liao H."/>
            <person name="Li X."/>
            <person name="Kong Y."/>
            <person name="Jiang Z."/>
            <person name="Chourrout D."/>
            <person name="Li R."/>
            <person name="Bao Z."/>
        </authorList>
    </citation>
    <scope>NUCLEOTIDE SEQUENCE [LARGE SCALE GENOMIC DNA]</scope>
    <source>
        <strain evidence="4 5">PY_sf001</strain>
    </source>
</reference>
<organism evidence="4 5">
    <name type="scientific">Mizuhopecten yessoensis</name>
    <name type="common">Japanese scallop</name>
    <name type="synonym">Patinopecten yessoensis</name>
    <dbReference type="NCBI Taxonomy" id="6573"/>
    <lineage>
        <taxon>Eukaryota</taxon>
        <taxon>Metazoa</taxon>
        <taxon>Spiralia</taxon>
        <taxon>Lophotrochozoa</taxon>
        <taxon>Mollusca</taxon>
        <taxon>Bivalvia</taxon>
        <taxon>Autobranchia</taxon>
        <taxon>Pteriomorphia</taxon>
        <taxon>Pectinida</taxon>
        <taxon>Pectinoidea</taxon>
        <taxon>Pectinidae</taxon>
        <taxon>Mizuhopecten</taxon>
    </lineage>
</organism>